<accession>E8RAJ7</accession>
<dbReference type="GeneID" id="10152772"/>
<dbReference type="OrthoDB" id="18795at2157"/>
<protein>
    <recommendedName>
        <fullName evidence="1">UPF0216 protein Desmu_0088</fullName>
    </recommendedName>
</protein>
<dbReference type="HOGENOM" id="CLU_146474_0_0_2"/>
<organism evidence="2 3">
    <name type="scientific">Desulfurococcus mucosus (strain ATCC 35584 / DSM 2162 / JCM 9187 / O7/1)</name>
    <dbReference type="NCBI Taxonomy" id="765177"/>
    <lineage>
        <taxon>Archaea</taxon>
        <taxon>Thermoproteota</taxon>
        <taxon>Thermoprotei</taxon>
        <taxon>Desulfurococcales</taxon>
        <taxon>Desulfurococcaceae</taxon>
        <taxon>Desulfurococcus</taxon>
    </lineage>
</organism>
<name>E8RAJ7_DESM0</name>
<dbReference type="eggNOG" id="arCOG01921">
    <property type="taxonomic scope" value="Archaea"/>
</dbReference>
<dbReference type="Pfam" id="PF01886">
    <property type="entry name" value="DUF61"/>
    <property type="match status" value="1"/>
</dbReference>
<reference evidence="3" key="1">
    <citation type="submission" date="2010-11" db="EMBL/GenBank/DDBJ databases">
        <title>The complete genome of Desulfurococcus mucosus DSM 2162.</title>
        <authorList>
            <consortium name="US DOE Joint Genome Institute (JGI-PGF)"/>
            <person name="Lucas S."/>
            <person name="Copeland A."/>
            <person name="Lapidus A."/>
            <person name="Bruce D."/>
            <person name="Goodwin L."/>
            <person name="Pitluck S."/>
            <person name="Kyrpides N."/>
            <person name="Mavromatis K."/>
            <person name="Pagani I."/>
            <person name="Ivanova N."/>
            <person name="Ovchinnikova G."/>
            <person name="Chertkov O."/>
            <person name="Held B."/>
            <person name="Brettin T."/>
            <person name="Detter J.C."/>
            <person name="Tapia R."/>
            <person name="Han C."/>
            <person name="Land M."/>
            <person name="Hauser L."/>
            <person name="Markowitz V."/>
            <person name="Cheng J.-F."/>
            <person name="Hugenholtz P."/>
            <person name="Woyke T."/>
            <person name="Wu D."/>
            <person name="Wirth R."/>
            <person name="Bilek Y."/>
            <person name="Hader T."/>
            <person name="Klenk H.-P."/>
            <person name="Eisen J.A."/>
        </authorList>
    </citation>
    <scope>NUCLEOTIDE SEQUENCE [LARGE SCALE GENOMIC DNA]</scope>
    <source>
        <strain evidence="3">ATCC 35584 / DSM 2162 / JCM 9187 / O7/1</strain>
    </source>
</reference>
<dbReference type="EMBL" id="CP002363">
    <property type="protein sequence ID" value="ADV64407.1"/>
    <property type="molecule type" value="Genomic_DNA"/>
</dbReference>
<proteinExistence type="inferred from homology"/>
<evidence type="ECO:0000313" key="2">
    <source>
        <dbReference type="EMBL" id="ADV64407.1"/>
    </source>
</evidence>
<dbReference type="HAMAP" id="MF_00585">
    <property type="entry name" value="UPF0216"/>
    <property type="match status" value="1"/>
</dbReference>
<reference evidence="2 3" key="2">
    <citation type="journal article" date="2011" name="Stand. Genomic Sci.">
        <title>Complete genome sequence of Desulfurococcus mucosus type strain (O7/1).</title>
        <authorList>
            <person name="Wirth R."/>
            <person name="Chertkov O."/>
            <person name="Held B."/>
            <person name="Lapidus A."/>
            <person name="Nolan M."/>
            <person name="Lucas S."/>
            <person name="Hammon N."/>
            <person name="Deshpande S."/>
            <person name="Cheng J.F."/>
            <person name="Tapia R."/>
            <person name="Han C."/>
            <person name="Goodwin L."/>
            <person name="Pitluck S."/>
            <person name="Liolios K."/>
            <person name="Ioanna P."/>
            <person name="Ivanova N."/>
            <person name="Mavromatis K."/>
            <person name="Mikhailova N."/>
            <person name="Pati A."/>
            <person name="Chen A."/>
            <person name="Palaniappan K."/>
            <person name="Land M."/>
            <person name="Hauser L."/>
            <person name="Chang Y.J."/>
            <person name="Jeffries C.D."/>
            <person name="Bilek Y."/>
            <person name="Hader T."/>
            <person name="Rohde M."/>
            <person name="Spring S."/>
            <person name="Sikorski J."/>
            <person name="Goker M."/>
            <person name="Woyke T."/>
            <person name="Bristow J."/>
            <person name="Eisen J.A."/>
            <person name="Markowitz V."/>
            <person name="Hugenholtz P."/>
            <person name="Kyrpides N.C."/>
            <person name="Klenk H.P."/>
        </authorList>
    </citation>
    <scope>NUCLEOTIDE SEQUENCE [LARGE SCALE GENOMIC DNA]</scope>
    <source>
        <strain evidence="3">ATCC 35584 / DSM 2162 / JCM 9187 / O7/1</strain>
    </source>
</reference>
<dbReference type="NCBIfam" id="NF003153">
    <property type="entry name" value="PRK04115.1"/>
    <property type="match status" value="1"/>
</dbReference>
<gene>
    <name evidence="2" type="ordered locus">Desmu_0088</name>
</gene>
<evidence type="ECO:0000313" key="3">
    <source>
        <dbReference type="Proteomes" id="UP000001068"/>
    </source>
</evidence>
<sequence length="137" mass="15471">MSDEYIDRFLIEELRLVNKHAPYERKNLCDLLKMEVPYIVLRDGSSHLFNPRELAMLTEILGDDACRLELPIIVEYTPSNGEGVYVVRGGVEARAVAAAIGLNTYSEPLFLSRVQILELRRVLRTTTTILLNPGPLS</sequence>
<dbReference type="InterPro" id="IPR002746">
    <property type="entry name" value="UPF0216"/>
</dbReference>
<dbReference type="STRING" id="765177.Desmu_0088"/>
<dbReference type="Proteomes" id="UP000001068">
    <property type="component" value="Chromosome"/>
</dbReference>
<comment type="similarity">
    <text evidence="1">Belongs to the UPF0216 family.</text>
</comment>
<evidence type="ECO:0000256" key="1">
    <source>
        <dbReference type="HAMAP-Rule" id="MF_00585"/>
    </source>
</evidence>
<keyword evidence="3" id="KW-1185">Reference proteome</keyword>
<dbReference type="AlphaFoldDB" id="E8RAJ7"/>
<dbReference type="RefSeq" id="WP_013561629.1">
    <property type="nucleotide sequence ID" value="NC_014961.1"/>
</dbReference>
<dbReference type="KEGG" id="dmu:Desmu_0088"/>